<evidence type="ECO:0000259" key="7">
    <source>
        <dbReference type="Pfam" id="PF04082"/>
    </source>
</evidence>
<feature type="domain" description="Xylanolytic transcriptional activator regulatory" evidence="7">
    <location>
        <begin position="192"/>
        <end position="395"/>
    </location>
</feature>
<reference evidence="8" key="1">
    <citation type="journal article" date="2021" name="Nat. Commun.">
        <title>Genetic determinants of endophytism in the Arabidopsis root mycobiome.</title>
        <authorList>
            <person name="Mesny F."/>
            <person name="Miyauchi S."/>
            <person name="Thiergart T."/>
            <person name="Pickel B."/>
            <person name="Atanasova L."/>
            <person name="Karlsson M."/>
            <person name="Huettel B."/>
            <person name="Barry K.W."/>
            <person name="Haridas S."/>
            <person name="Chen C."/>
            <person name="Bauer D."/>
            <person name="Andreopoulos W."/>
            <person name="Pangilinan J."/>
            <person name="LaButti K."/>
            <person name="Riley R."/>
            <person name="Lipzen A."/>
            <person name="Clum A."/>
            <person name="Drula E."/>
            <person name="Henrissat B."/>
            <person name="Kohler A."/>
            <person name="Grigoriev I.V."/>
            <person name="Martin F.M."/>
            <person name="Hacquard S."/>
        </authorList>
    </citation>
    <scope>NUCLEOTIDE SEQUENCE</scope>
    <source>
        <strain evidence="8">FSSC 5 MPI-SDFR-AT-0091</strain>
    </source>
</reference>
<dbReference type="GO" id="GO:0003677">
    <property type="term" value="F:DNA binding"/>
    <property type="evidence" value="ECO:0007669"/>
    <property type="project" value="InterPro"/>
</dbReference>
<dbReference type="EMBL" id="JAGTJS010000001">
    <property type="protein sequence ID" value="KAH7276200.1"/>
    <property type="molecule type" value="Genomic_DNA"/>
</dbReference>
<name>A0A9P9L9A7_FUSSL</name>
<organism evidence="8 9">
    <name type="scientific">Fusarium solani</name>
    <name type="common">Filamentous fungus</name>
    <dbReference type="NCBI Taxonomy" id="169388"/>
    <lineage>
        <taxon>Eukaryota</taxon>
        <taxon>Fungi</taxon>
        <taxon>Dikarya</taxon>
        <taxon>Ascomycota</taxon>
        <taxon>Pezizomycotina</taxon>
        <taxon>Sordariomycetes</taxon>
        <taxon>Hypocreomycetidae</taxon>
        <taxon>Hypocreales</taxon>
        <taxon>Nectriaceae</taxon>
        <taxon>Fusarium</taxon>
        <taxon>Fusarium solani species complex</taxon>
    </lineage>
</organism>
<keyword evidence="5" id="KW-0539">Nucleus</keyword>
<feature type="compositionally biased region" description="Polar residues" evidence="6">
    <location>
        <begin position="117"/>
        <end position="127"/>
    </location>
</feature>
<gene>
    <name evidence="8" type="ORF">B0J15DRAFT_541169</name>
</gene>
<dbReference type="PANTHER" id="PTHR47660">
    <property type="entry name" value="TRANSCRIPTION FACTOR WITH C2H2 AND ZN(2)-CYS(6) DNA BINDING DOMAIN (EUROFUNG)-RELATED-RELATED"/>
    <property type="match status" value="1"/>
</dbReference>
<proteinExistence type="predicted"/>
<dbReference type="PANTHER" id="PTHR47660:SF2">
    <property type="entry name" value="TRANSCRIPTION FACTOR WITH C2H2 AND ZN(2)-CYS(6) DNA BINDING DOMAIN (EUROFUNG)"/>
    <property type="match status" value="1"/>
</dbReference>
<evidence type="ECO:0000256" key="1">
    <source>
        <dbReference type="ARBA" id="ARBA00022723"/>
    </source>
</evidence>
<dbReference type="InterPro" id="IPR007219">
    <property type="entry name" value="XnlR_reg_dom"/>
</dbReference>
<evidence type="ECO:0000256" key="5">
    <source>
        <dbReference type="ARBA" id="ARBA00023242"/>
    </source>
</evidence>
<accession>A0A9P9L9A7</accession>
<evidence type="ECO:0000313" key="9">
    <source>
        <dbReference type="Proteomes" id="UP000736672"/>
    </source>
</evidence>
<keyword evidence="9" id="KW-1185">Reference proteome</keyword>
<keyword evidence="2" id="KW-0862">Zinc</keyword>
<keyword evidence="1" id="KW-0479">Metal-binding</keyword>
<dbReference type="AlphaFoldDB" id="A0A9P9L9A7"/>
<evidence type="ECO:0000256" key="4">
    <source>
        <dbReference type="ARBA" id="ARBA00023163"/>
    </source>
</evidence>
<feature type="region of interest" description="Disordered" evidence="6">
    <location>
        <begin position="104"/>
        <end position="136"/>
    </location>
</feature>
<evidence type="ECO:0000256" key="2">
    <source>
        <dbReference type="ARBA" id="ARBA00022833"/>
    </source>
</evidence>
<comment type="caution">
    <text evidence="8">The sequence shown here is derived from an EMBL/GenBank/DDBJ whole genome shotgun (WGS) entry which is preliminary data.</text>
</comment>
<keyword evidence="4" id="KW-0804">Transcription</keyword>
<dbReference type="CDD" id="cd12148">
    <property type="entry name" value="fungal_TF_MHR"/>
    <property type="match status" value="1"/>
</dbReference>
<sequence>MQSLLDPSIAAPELCIDQNVLSGCESTFQNLGWDSIDPLCGPAVWPLFDDDPTSFLGHATELPETSILEKESQRLGALAAASIPSPAETEVEMLATDAPPPTFTQTADASSPICGTADTTKSSSARGISNGDGESQDVESWRAEDYHHVPPLTQDIYEMMVSYFTRLNADNEFYVPFTAQSFPSMNHINIFIQVYFEEFHPVFPFLHKATFVPHRGDWLLAVAVAAVGCIFSRTLRSEQTFYDLHEFLRRAIHLRVERSRTSPPDIHVAQATVLNQVGMMYSGEMRLAEAVPTTMALLATLCKRISFYAKFSEFGVPLDSAAHPTSMDWEDWLREESKRRLFYFAWVLDCQYSCFWSAPAVIPIELLQLPMPSHESTWDAPSREEWQESLSKSSHSPAPLRQRLLDLYCSGEVANAGEFNTLLLTMGVYHDAPKLQNAFIYLDLLQRHAAAFSPTRLSRAVQSHIHLLSLFARLPVRELFAFSGWRVTEAQRATNVTKLRHWIRNNNEAKIAVTHACRAWSIIRTKPTAAQHEGIGVLLAALAIWAWIELGERPATEDVNKLPTIRLDNFDKETRGWSTDGGHKRIYLGGVGCLWDCGVSKRLVSETVQILKRSSWPETAITSRVLQQRYSSLVDKCFEL</sequence>
<dbReference type="GO" id="GO:0006351">
    <property type="term" value="P:DNA-templated transcription"/>
    <property type="evidence" value="ECO:0007669"/>
    <property type="project" value="InterPro"/>
</dbReference>
<keyword evidence="3" id="KW-0805">Transcription regulation</keyword>
<protein>
    <submittedName>
        <fullName evidence="8">Fungal-specific transcription factor domain-containing protein</fullName>
    </submittedName>
</protein>
<dbReference type="GO" id="GO:0008270">
    <property type="term" value="F:zinc ion binding"/>
    <property type="evidence" value="ECO:0007669"/>
    <property type="project" value="InterPro"/>
</dbReference>
<evidence type="ECO:0000256" key="3">
    <source>
        <dbReference type="ARBA" id="ARBA00023015"/>
    </source>
</evidence>
<dbReference type="Proteomes" id="UP000736672">
    <property type="component" value="Unassembled WGS sequence"/>
</dbReference>
<evidence type="ECO:0000313" key="8">
    <source>
        <dbReference type="EMBL" id="KAH7276200.1"/>
    </source>
</evidence>
<evidence type="ECO:0000256" key="6">
    <source>
        <dbReference type="SAM" id="MobiDB-lite"/>
    </source>
</evidence>
<dbReference type="OrthoDB" id="1405595at2759"/>
<dbReference type="Pfam" id="PF04082">
    <property type="entry name" value="Fungal_trans"/>
    <property type="match status" value="1"/>
</dbReference>